<evidence type="ECO:0000256" key="3">
    <source>
        <dbReference type="ARBA" id="ARBA00023163"/>
    </source>
</evidence>
<evidence type="ECO:0000256" key="2">
    <source>
        <dbReference type="ARBA" id="ARBA00023125"/>
    </source>
</evidence>
<name>A0A8J3HZA9_9CHLR</name>
<comment type="caution">
    <text evidence="5">The sequence shown here is derived from an EMBL/GenBank/DDBJ whole genome shotgun (WGS) entry which is preliminary data.</text>
</comment>
<dbReference type="InterPro" id="IPR059106">
    <property type="entry name" value="WHD_MalT"/>
</dbReference>
<keyword evidence="2" id="KW-0238">DNA-binding</keyword>
<dbReference type="PROSITE" id="PS50043">
    <property type="entry name" value="HTH_LUXR_2"/>
    <property type="match status" value="1"/>
</dbReference>
<dbReference type="SUPFAM" id="SSF52540">
    <property type="entry name" value="P-loop containing nucleoside triphosphate hydrolases"/>
    <property type="match status" value="1"/>
</dbReference>
<evidence type="ECO:0000313" key="5">
    <source>
        <dbReference type="EMBL" id="GHO46499.1"/>
    </source>
</evidence>
<keyword evidence="1" id="KW-0805">Transcription regulation</keyword>
<evidence type="ECO:0000313" key="6">
    <source>
        <dbReference type="Proteomes" id="UP000612362"/>
    </source>
</evidence>
<dbReference type="PANTHER" id="PTHR44688">
    <property type="entry name" value="DNA-BINDING TRANSCRIPTIONAL ACTIVATOR DEVR_DOSR"/>
    <property type="match status" value="1"/>
</dbReference>
<dbReference type="Pfam" id="PF25873">
    <property type="entry name" value="WHD_MalT"/>
    <property type="match status" value="1"/>
</dbReference>
<evidence type="ECO:0000259" key="4">
    <source>
        <dbReference type="PROSITE" id="PS50043"/>
    </source>
</evidence>
<dbReference type="Proteomes" id="UP000612362">
    <property type="component" value="Unassembled WGS sequence"/>
</dbReference>
<dbReference type="SUPFAM" id="SSF48452">
    <property type="entry name" value="TPR-like"/>
    <property type="match status" value="1"/>
</dbReference>
<evidence type="ECO:0000256" key="1">
    <source>
        <dbReference type="ARBA" id="ARBA00023015"/>
    </source>
</evidence>
<reference evidence="5" key="1">
    <citation type="submission" date="2020-10" db="EMBL/GenBank/DDBJ databases">
        <title>Taxonomic study of unclassified bacteria belonging to the class Ktedonobacteria.</title>
        <authorList>
            <person name="Yabe S."/>
            <person name="Wang C.M."/>
            <person name="Zheng Y."/>
            <person name="Sakai Y."/>
            <person name="Cavaletti L."/>
            <person name="Monciardini P."/>
            <person name="Donadio S."/>
        </authorList>
    </citation>
    <scope>NUCLEOTIDE SEQUENCE</scope>
    <source>
        <strain evidence="5">SOSP1-1</strain>
    </source>
</reference>
<keyword evidence="6" id="KW-1185">Reference proteome</keyword>
<gene>
    <name evidence="5" type="primary">malT_8</name>
    <name evidence="5" type="ORF">KSX_46620</name>
</gene>
<dbReference type="InterPro" id="IPR041664">
    <property type="entry name" value="AAA_16"/>
</dbReference>
<organism evidence="5 6">
    <name type="scientific">Ktedonospora formicarum</name>
    <dbReference type="NCBI Taxonomy" id="2778364"/>
    <lineage>
        <taxon>Bacteria</taxon>
        <taxon>Bacillati</taxon>
        <taxon>Chloroflexota</taxon>
        <taxon>Ktedonobacteria</taxon>
        <taxon>Ktedonobacterales</taxon>
        <taxon>Ktedonobacteraceae</taxon>
        <taxon>Ktedonospora</taxon>
    </lineage>
</organism>
<dbReference type="Pfam" id="PF13191">
    <property type="entry name" value="AAA_16"/>
    <property type="match status" value="1"/>
</dbReference>
<dbReference type="InterPro" id="IPR041617">
    <property type="entry name" value="TPR_MalT"/>
</dbReference>
<dbReference type="Gene3D" id="1.10.10.10">
    <property type="entry name" value="Winged helix-like DNA-binding domain superfamily/Winged helix DNA-binding domain"/>
    <property type="match status" value="1"/>
</dbReference>
<dbReference type="CDD" id="cd06170">
    <property type="entry name" value="LuxR_C_like"/>
    <property type="match status" value="1"/>
</dbReference>
<sequence>MPVPTLFTLKWAAEHKEYALYEQGKLVSLIEDDKQWRDWITNHASFAFQGKETRFNLLKEARKNKGEGYWYAYQRQGKRTIKRYAGRSADLTIKRLEVLASTIQTQQSHIPLLEPKLQPPRLHSGLVRRERLLSLLNTGTEGSLVLLLSPAGSGKTTLISQWLEEHQKDPPVTWLALDKNDNDPIRFWRYVITACQRFQADLGNSALEKLKKAPSFPPELRLFETVLTLFLNELGRAPHGGILVLEDYHVITSPSVHQSLSFFLEHLPVSINLTITTRNELPLSLTRLRARGELCEIMGSDLQFSQKEMIAFFQTLFPSQTSLEIALHIGTQLEGWAAGLRLCALSMQALPSEQTIQRLLTNFTLEYHPLHDYILEEVFSTLPEQLQTFLLQTCMLERLTPDLCNAVCEINNSASLLDSLERTGLFLDHLHGSGTWYRYHALFADTLRAEARRRFGMERLHTLLHKASTWYEQQGMHPEAIETALQGQDLIKAATLIEQHLAAHSHNEIQEPHTLRRWLEQLPHTIISSHPVLCFAYAQSISFCFVPGQPPPDALDQIEELLSIAEQQWQSTNDNTILSEIAAFHAYISMRRGDHAGVFAFANQALRGLPTTAKHWRGVCLALLGTRELQYSQLHQAHAHVQEALALWVELNHKHGARSATLTLGAIYHAQGALLAAEACYQRVIQEAREVGDNEDLIPALIAQARLAYEWNKLDIAEHIAQEAWSLGELSQSQETMAHASLVLILIWFAQERILLAKQRLSILITQLHLPISIMNEIRLHQIHFLLTEGNYMLANHHLQNLLTNTERLNTFTKERLTLLEVRLLLTQKKLREANILLEPIQLTASEAGHGMITLEVYLLKARIYGAEQHIDDACDALITALLIAHPEGHIRLFLDYSGELAEVMQATLPRIQDPTIASYLRSILRASDLESGALSQLPKSIEPLSRQEERVLRLLIAERSYAEIASELVVSINTIKTQVSSIYRKLNVHNRREARAAIQHPHL</sequence>
<dbReference type="GO" id="GO:0006355">
    <property type="term" value="P:regulation of DNA-templated transcription"/>
    <property type="evidence" value="ECO:0007669"/>
    <property type="project" value="InterPro"/>
</dbReference>
<dbReference type="Pfam" id="PF00196">
    <property type="entry name" value="GerE"/>
    <property type="match status" value="1"/>
</dbReference>
<dbReference type="AlphaFoldDB" id="A0A8J3HZA9"/>
<keyword evidence="3" id="KW-0804">Transcription</keyword>
<dbReference type="InterPro" id="IPR000792">
    <property type="entry name" value="Tscrpt_reg_LuxR_C"/>
</dbReference>
<dbReference type="InterPro" id="IPR011990">
    <property type="entry name" value="TPR-like_helical_dom_sf"/>
</dbReference>
<dbReference type="SMART" id="SM00421">
    <property type="entry name" value="HTH_LUXR"/>
    <property type="match status" value="1"/>
</dbReference>
<dbReference type="SUPFAM" id="SSF46894">
    <property type="entry name" value="C-terminal effector domain of the bipartite response regulators"/>
    <property type="match status" value="1"/>
</dbReference>
<dbReference type="InterPro" id="IPR036388">
    <property type="entry name" value="WH-like_DNA-bd_sf"/>
</dbReference>
<proteinExistence type="predicted"/>
<dbReference type="EMBL" id="BNJF01000002">
    <property type="protein sequence ID" value="GHO46499.1"/>
    <property type="molecule type" value="Genomic_DNA"/>
</dbReference>
<dbReference type="RefSeq" id="WP_220195873.1">
    <property type="nucleotide sequence ID" value="NZ_BNJF01000002.1"/>
</dbReference>
<dbReference type="PANTHER" id="PTHR44688:SF16">
    <property type="entry name" value="DNA-BINDING TRANSCRIPTIONAL ACTIVATOR DEVR_DOSR"/>
    <property type="match status" value="1"/>
</dbReference>
<dbReference type="Pfam" id="PF17874">
    <property type="entry name" value="TPR_MalT"/>
    <property type="match status" value="1"/>
</dbReference>
<dbReference type="Gene3D" id="1.25.40.10">
    <property type="entry name" value="Tetratricopeptide repeat domain"/>
    <property type="match status" value="1"/>
</dbReference>
<feature type="domain" description="HTH luxR-type" evidence="4">
    <location>
        <begin position="938"/>
        <end position="1002"/>
    </location>
</feature>
<dbReference type="GO" id="GO:0003677">
    <property type="term" value="F:DNA binding"/>
    <property type="evidence" value="ECO:0007669"/>
    <property type="project" value="UniProtKB-KW"/>
</dbReference>
<protein>
    <submittedName>
        <fullName evidence="5">Helix-turn-helix transcriptional regulator</fullName>
    </submittedName>
</protein>
<dbReference type="InterPro" id="IPR016032">
    <property type="entry name" value="Sig_transdc_resp-reg_C-effctor"/>
</dbReference>
<accession>A0A8J3HZA9</accession>
<dbReference type="InterPro" id="IPR027417">
    <property type="entry name" value="P-loop_NTPase"/>
</dbReference>